<dbReference type="Pfam" id="PF00425">
    <property type="entry name" value="Chorismate_bind"/>
    <property type="match status" value="1"/>
</dbReference>
<dbReference type="Gene3D" id="3.60.120.10">
    <property type="entry name" value="Anthranilate synthase"/>
    <property type="match status" value="1"/>
</dbReference>
<name>A0ABX7MNA0_9GAMM</name>
<keyword evidence="3" id="KW-1185">Reference proteome</keyword>
<dbReference type="InterPro" id="IPR005802">
    <property type="entry name" value="ADC_synth_comp_1"/>
</dbReference>
<evidence type="ECO:0000313" key="3">
    <source>
        <dbReference type="Proteomes" id="UP000663555"/>
    </source>
</evidence>
<feature type="domain" description="Chorismate-utilising enzyme C-terminal" evidence="1">
    <location>
        <begin position="188"/>
        <end position="438"/>
    </location>
</feature>
<organism evidence="2 3">
    <name type="scientific">Marinobacter salinisoli</name>
    <dbReference type="NCBI Taxonomy" id="2769486"/>
    <lineage>
        <taxon>Bacteria</taxon>
        <taxon>Pseudomonadati</taxon>
        <taxon>Pseudomonadota</taxon>
        <taxon>Gammaproteobacteria</taxon>
        <taxon>Pseudomonadales</taxon>
        <taxon>Marinobacteraceae</taxon>
        <taxon>Marinobacter</taxon>
    </lineage>
</organism>
<evidence type="ECO:0000259" key="1">
    <source>
        <dbReference type="Pfam" id="PF00425"/>
    </source>
</evidence>
<dbReference type="InterPro" id="IPR005801">
    <property type="entry name" value="ADC_synthase"/>
</dbReference>
<accession>A0ABX7MNA0</accession>
<sequence>MSPSLTELRQSEYEQLLGHASLQPDFVHIGSVGGGGNRGNLSGFSALASRYLNIQSEKNLTFRSDLVATEMEAQIEQHRFANCADGASPFLAGGWMGFLCYELGFQTEARFHRVCVPIPLPSLAAGFYLWMASHCRRTGRFFLWIHPRCSQATRTTLANWRANPAPIPAQPWKMSGKFSPTQSKDALLASVRTIKQFIQAGDVYQANLSQEFQGHYEGDPWLAFKALTSEHPTPFSAFIRHEGASILSISPERFIGIEGRRMFTSPIKGTRPRGRTPEEDVALAQELQCSEKDRAENLMIVDLLRNDLSVNAETGSVAVENLFSLESYQNVHHLVSHIHAELRDGVSPIKALMDAFPGGSITGAPKIRSMEIINELEPHWRGPYCGSVFYWGLNGRLDSNIAIRTLLCEENGTVRCWGGGGIVADSDPESEYQETLTKVKPLMDFLESL</sequence>
<dbReference type="SUPFAM" id="SSF56322">
    <property type="entry name" value="ADC synthase"/>
    <property type="match status" value="1"/>
</dbReference>
<gene>
    <name evidence="2" type="primary">pabB</name>
    <name evidence="2" type="ORF">LPB19_11020</name>
</gene>
<dbReference type="GO" id="GO:0046820">
    <property type="term" value="F:4-amino-4-deoxychorismate synthase activity"/>
    <property type="evidence" value="ECO:0007669"/>
    <property type="project" value="UniProtKB-EC"/>
</dbReference>
<proteinExistence type="predicted"/>
<dbReference type="InterPro" id="IPR019999">
    <property type="entry name" value="Anth_synth_I-like"/>
</dbReference>
<dbReference type="InterPro" id="IPR015890">
    <property type="entry name" value="Chorismate_C"/>
</dbReference>
<keyword evidence="2" id="KW-0032">Aminotransferase</keyword>
<dbReference type="EMBL" id="CP071247">
    <property type="protein sequence ID" value="QSP93730.1"/>
    <property type="molecule type" value="Genomic_DNA"/>
</dbReference>
<reference evidence="2 3" key="1">
    <citation type="submission" date="2021-03" db="EMBL/GenBank/DDBJ databases">
        <title>Genome sequencing of Marinobacter sp. LPB0319.</title>
        <authorList>
            <person name="Kim J."/>
        </authorList>
    </citation>
    <scope>NUCLEOTIDE SEQUENCE [LARGE SCALE GENOMIC DNA]</scope>
    <source>
        <strain evidence="2 3">LPB0319</strain>
    </source>
</reference>
<dbReference type="EC" id="2.6.1.85" evidence="2"/>
<keyword evidence="2" id="KW-0808">Transferase</keyword>
<dbReference type="Proteomes" id="UP000663555">
    <property type="component" value="Chromosome"/>
</dbReference>
<dbReference type="PRINTS" id="PR00095">
    <property type="entry name" value="ANTSNTHASEI"/>
</dbReference>
<dbReference type="PANTHER" id="PTHR11236:SF50">
    <property type="entry name" value="AMINODEOXYCHORISMATE SYNTHASE COMPONENT 1"/>
    <property type="match status" value="1"/>
</dbReference>
<dbReference type="PANTHER" id="PTHR11236">
    <property type="entry name" value="AMINOBENZOATE/ANTHRANILATE SYNTHASE"/>
    <property type="match status" value="1"/>
</dbReference>
<evidence type="ECO:0000313" key="2">
    <source>
        <dbReference type="EMBL" id="QSP93730.1"/>
    </source>
</evidence>
<protein>
    <submittedName>
        <fullName evidence="2">Aminodeoxychorismate synthase component I</fullName>
        <ecNumber evidence="2">2.6.1.85</ecNumber>
    </submittedName>
</protein>
<dbReference type="NCBIfam" id="TIGR00553">
    <property type="entry name" value="pabB"/>
    <property type="match status" value="1"/>
</dbReference>